<evidence type="ECO:0000256" key="2">
    <source>
        <dbReference type="ARBA" id="ARBA00022448"/>
    </source>
</evidence>
<dbReference type="GO" id="GO:0016020">
    <property type="term" value="C:membrane"/>
    <property type="evidence" value="ECO:0007669"/>
    <property type="project" value="UniProtKB-SubCell"/>
</dbReference>
<evidence type="ECO:0000256" key="5">
    <source>
        <dbReference type="ARBA" id="ARBA00023065"/>
    </source>
</evidence>
<feature type="transmembrane region" description="Helical" evidence="7">
    <location>
        <begin position="334"/>
        <end position="357"/>
    </location>
</feature>
<dbReference type="GO" id="GO:1902600">
    <property type="term" value="P:proton transmembrane transport"/>
    <property type="evidence" value="ECO:0007669"/>
    <property type="project" value="InterPro"/>
</dbReference>
<dbReference type="Proteomes" id="UP000681075">
    <property type="component" value="Unassembled WGS sequence"/>
</dbReference>
<keyword evidence="5" id="KW-0406">Ion transport</keyword>
<proteinExistence type="predicted"/>
<evidence type="ECO:0000256" key="7">
    <source>
        <dbReference type="SAM" id="Phobius"/>
    </source>
</evidence>
<evidence type="ECO:0000313" key="10">
    <source>
        <dbReference type="Proteomes" id="UP000681075"/>
    </source>
</evidence>
<feature type="transmembrane region" description="Helical" evidence="7">
    <location>
        <begin position="398"/>
        <end position="417"/>
    </location>
</feature>
<evidence type="ECO:0000256" key="3">
    <source>
        <dbReference type="ARBA" id="ARBA00022692"/>
    </source>
</evidence>
<feature type="transmembrane region" description="Helical" evidence="7">
    <location>
        <begin position="49"/>
        <end position="69"/>
    </location>
</feature>
<accession>A0A8S8XJ20</accession>
<sequence>MSSTEAASSAVGAGAEHLVLLLLYQLIAIFVVTRIVVWISNRWLGQTDAAGEILAGLVLGPSLFGAFFPGTMHALFAPQTAPAFTCIAQVGLILLMFQIGLEFRFKDTLATSKRTVVAISVAGITVPFALGYVTAPWFLAQLPGPLPDELSFRLFFAVAMSITAIPILGRIFIELGVSHTRIAALTIGAAAIDDVAGWLILGVVSAMILLQFDAGELTLRVVLLAAYLALVFRAVRPPLQRWLRRRLLQQGKLDNRTLSLLLLLLFVSASATSNLGVFAIIGGFAMGVALHDDRTFVEEWQRRVGGLVNALFLPIFFAYTGLRTDVGSLAGDGMWVLCLATIAIAFAGKFGGTYLAARLMGETQRDAVTIGVCMNTRALMELIALNIGYDLGVLPRPVFTMLVLMAIASTFIATPLIRRLLRVEPREDAAAQPFRRAA</sequence>
<gene>
    <name evidence="9" type="ORF">TMPK1_39140</name>
</gene>
<feature type="transmembrane region" description="Helical" evidence="7">
    <location>
        <begin position="257"/>
        <end position="284"/>
    </location>
</feature>
<dbReference type="InterPro" id="IPR006153">
    <property type="entry name" value="Cation/H_exchanger_TM"/>
</dbReference>
<keyword evidence="10" id="KW-1185">Reference proteome</keyword>
<dbReference type="AlphaFoldDB" id="A0A8S8XJ20"/>
<dbReference type="PANTHER" id="PTHR32468:SF0">
    <property type="entry name" value="K(+)_H(+) ANTIPORTER 1"/>
    <property type="match status" value="1"/>
</dbReference>
<comment type="subcellular location">
    <subcellularLocation>
        <location evidence="1">Membrane</location>
        <topology evidence="1">Multi-pass membrane protein</topology>
    </subcellularLocation>
</comment>
<keyword evidence="6 7" id="KW-0472">Membrane</keyword>
<dbReference type="EMBL" id="BOPV01000001">
    <property type="protein sequence ID" value="GIL41677.1"/>
    <property type="molecule type" value="Genomic_DNA"/>
</dbReference>
<dbReference type="Pfam" id="PF00999">
    <property type="entry name" value="Na_H_Exchanger"/>
    <property type="match status" value="1"/>
</dbReference>
<feature type="transmembrane region" description="Helical" evidence="7">
    <location>
        <begin position="81"/>
        <end position="103"/>
    </location>
</feature>
<evidence type="ECO:0000256" key="1">
    <source>
        <dbReference type="ARBA" id="ARBA00004141"/>
    </source>
</evidence>
<reference evidence="9" key="1">
    <citation type="submission" date="2021-02" db="EMBL/GenBank/DDBJ databases">
        <title>Genome sequence of Rhodospirillales sp. strain TMPK1 isolated from soil.</title>
        <authorList>
            <person name="Nakai R."/>
            <person name="Kusada H."/>
            <person name="Tamaki H."/>
        </authorList>
    </citation>
    <scope>NUCLEOTIDE SEQUENCE</scope>
    <source>
        <strain evidence="9">TMPK1</strain>
    </source>
</reference>
<keyword evidence="4 7" id="KW-1133">Transmembrane helix</keyword>
<dbReference type="GO" id="GO:0015297">
    <property type="term" value="F:antiporter activity"/>
    <property type="evidence" value="ECO:0007669"/>
    <property type="project" value="InterPro"/>
</dbReference>
<feature type="transmembrane region" description="Helical" evidence="7">
    <location>
        <begin position="217"/>
        <end position="236"/>
    </location>
</feature>
<dbReference type="InterPro" id="IPR050794">
    <property type="entry name" value="CPA2_transporter"/>
</dbReference>
<feature type="transmembrane region" description="Helical" evidence="7">
    <location>
        <begin position="185"/>
        <end position="211"/>
    </location>
</feature>
<protein>
    <recommendedName>
        <fullName evidence="8">Cation/H+ exchanger transmembrane domain-containing protein</fullName>
    </recommendedName>
</protein>
<feature type="transmembrane region" description="Helical" evidence="7">
    <location>
        <begin position="304"/>
        <end position="322"/>
    </location>
</feature>
<evidence type="ECO:0000313" key="9">
    <source>
        <dbReference type="EMBL" id="GIL41677.1"/>
    </source>
</evidence>
<comment type="caution">
    <text evidence="9">The sequence shown here is derived from an EMBL/GenBank/DDBJ whole genome shotgun (WGS) entry which is preliminary data.</text>
</comment>
<keyword evidence="2" id="KW-0813">Transport</keyword>
<dbReference type="PANTHER" id="PTHR32468">
    <property type="entry name" value="CATION/H + ANTIPORTER"/>
    <property type="match status" value="1"/>
</dbReference>
<dbReference type="Gene3D" id="1.20.1530.20">
    <property type="match status" value="1"/>
</dbReference>
<organism evidence="9 10">
    <name type="scientific">Roseiterribacter gracilis</name>
    <dbReference type="NCBI Taxonomy" id="2812848"/>
    <lineage>
        <taxon>Bacteria</taxon>
        <taxon>Pseudomonadati</taxon>
        <taxon>Pseudomonadota</taxon>
        <taxon>Alphaproteobacteria</taxon>
        <taxon>Rhodospirillales</taxon>
        <taxon>Roseiterribacteraceae</taxon>
        <taxon>Roseiterribacter</taxon>
    </lineage>
</organism>
<dbReference type="InterPro" id="IPR038770">
    <property type="entry name" value="Na+/solute_symporter_sf"/>
</dbReference>
<evidence type="ECO:0000256" key="4">
    <source>
        <dbReference type="ARBA" id="ARBA00022989"/>
    </source>
</evidence>
<feature type="transmembrane region" description="Helical" evidence="7">
    <location>
        <begin position="152"/>
        <end position="173"/>
    </location>
</feature>
<name>A0A8S8XJ20_9PROT</name>
<evidence type="ECO:0000259" key="8">
    <source>
        <dbReference type="Pfam" id="PF00999"/>
    </source>
</evidence>
<feature type="transmembrane region" description="Helical" evidence="7">
    <location>
        <begin position="115"/>
        <end position="140"/>
    </location>
</feature>
<keyword evidence="3 7" id="KW-0812">Transmembrane</keyword>
<feature type="domain" description="Cation/H+ exchanger transmembrane" evidence="8">
    <location>
        <begin position="33"/>
        <end position="422"/>
    </location>
</feature>
<evidence type="ECO:0000256" key="6">
    <source>
        <dbReference type="ARBA" id="ARBA00023136"/>
    </source>
</evidence>
<dbReference type="RefSeq" id="WP_420245267.1">
    <property type="nucleotide sequence ID" value="NZ_BOPV01000001.1"/>
</dbReference>
<feature type="transmembrane region" description="Helical" evidence="7">
    <location>
        <begin position="18"/>
        <end position="37"/>
    </location>
</feature>